<feature type="region of interest" description="Disordered" evidence="3">
    <location>
        <begin position="431"/>
        <end position="476"/>
    </location>
</feature>
<feature type="region of interest" description="Disordered" evidence="3">
    <location>
        <begin position="510"/>
        <end position="743"/>
    </location>
</feature>
<feature type="repeat" description="ANK" evidence="2">
    <location>
        <begin position="216"/>
        <end position="248"/>
    </location>
</feature>
<dbReference type="PRINTS" id="PR01415">
    <property type="entry name" value="ANKYRIN"/>
</dbReference>
<evidence type="ECO:0000313" key="4">
    <source>
        <dbReference type="EMBL" id="MBW67475.1"/>
    </source>
</evidence>
<dbReference type="InterPro" id="IPR051226">
    <property type="entry name" value="PP1_Regulatory_Subunit"/>
</dbReference>
<proteinExistence type="predicted"/>
<feature type="compositionally biased region" description="Low complexity" evidence="3">
    <location>
        <begin position="596"/>
        <end position="640"/>
    </location>
</feature>
<evidence type="ECO:0000256" key="3">
    <source>
        <dbReference type="SAM" id="MobiDB-lite"/>
    </source>
</evidence>
<feature type="compositionally biased region" description="Polar residues" evidence="3">
    <location>
        <begin position="796"/>
        <end position="832"/>
    </location>
</feature>
<dbReference type="AlphaFoldDB" id="A0A2M4CQD4"/>
<dbReference type="FunFam" id="1.25.40.20:FF:000198">
    <property type="entry name" value="Myosin binding subunit, isoform P"/>
    <property type="match status" value="1"/>
</dbReference>
<organism evidence="4">
    <name type="scientific">Anopheles darlingi</name>
    <name type="common">Mosquito</name>
    <dbReference type="NCBI Taxonomy" id="43151"/>
    <lineage>
        <taxon>Eukaryota</taxon>
        <taxon>Metazoa</taxon>
        <taxon>Ecdysozoa</taxon>
        <taxon>Arthropoda</taxon>
        <taxon>Hexapoda</taxon>
        <taxon>Insecta</taxon>
        <taxon>Pterygota</taxon>
        <taxon>Neoptera</taxon>
        <taxon>Endopterygota</taxon>
        <taxon>Diptera</taxon>
        <taxon>Nematocera</taxon>
        <taxon>Culicoidea</taxon>
        <taxon>Culicidae</taxon>
        <taxon>Anophelinae</taxon>
        <taxon>Anopheles</taxon>
    </lineage>
</organism>
<dbReference type="Pfam" id="PF12796">
    <property type="entry name" value="Ank_2"/>
    <property type="match status" value="2"/>
</dbReference>
<dbReference type="InterPro" id="IPR036770">
    <property type="entry name" value="Ankyrin_rpt-contain_sf"/>
</dbReference>
<dbReference type="Gene3D" id="1.25.40.20">
    <property type="entry name" value="Ankyrin repeat-containing domain"/>
    <property type="match status" value="2"/>
</dbReference>
<dbReference type="GO" id="GO:0005737">
    <property type="term" value="C:cytoplasm"/>
    <property type="evidence" value="ECO:0007669"/>
    <property type="project" value="TreeGrafter"/>
</dbReference>
<sequence>MQYRVPEVTVNGGFIGGAGGRSRSKNQRSVHPGPFFRERNTGCWKVIMYRTNTNSALPPVMITIIERTKYQEEKYFEHRKSGMITVPSSTAPIVVTGWFMVAAEETVARSNGQRGLDRMLLLLSRRAQQLKIAKQKEKEWLKAQRSRDRLGTQTSSYKRHITFEDSVVLLEAAARNDIAEQLYKYAEQRERENFTPLCNVAKLLQKGVTPDATNMDGLTALHQCCIDDNAEMLNLLLDYGANVNAQDSERWTPLHAAATCGHLNLVKILIGRGANLLAVNADGNMPYDICDDEEALDYIEAEMSKRGVTQELIDETRAATETQMLHDLQDIALQGGDLEIPDPQGATPLHIASANGYTRVVEFLLEHHTSTDAVDNDLWTPVHAAACWGHMEVLEMLAQSGADLNAKNKNDETPSDICEDPEIRERIEQLKTEQESKRLAEAQRKRVRRSQSNNTRAQSVRRTSLRDKGLTTKKDAVEEARFRLQAQEGYTTPDGVASGAAAPNNATGAVAATANGDNNNPSSGSVSSSSKHATSMSSSSSASINTTSTSTSTSSNNATTTTTTIISNGNSNNNNNNNAASSTPPPPHHHHHHHISNGGTTHLNNNNNNNNSSNNGGGNAVSNNVRHMNNLNNNNSSMMNGHHHHGRTTATKGGGSGSPNGDGSPTLNQYDRRSPEGKDNDETYLIEGVGTGAGKSRGSSPLLTGGATTGGLVSGAGGHHHLHHQHSSIPANGGQSSSLSAASATAASTGQGAAASTGAAAAEVYSTSNSENGKINVQVTVLVGTLADLKKHRSQNRSSVSPENGSLLSGTAPSLTGSLSNGAGNGTMTPTNGAMMGGAGSSGTPVELSLVSNDLHHHHHQLHHSPHLAHHRTAQQQHQQQHYDGSVIGTGTGNGSLHGGSLATTGESEPGTPGGTLSKFSGNTSDVVSDSTRSRRCCVLM</sequence>
<dbReference type="PANTHER" id="PTHR24179">
    <property type="entry name" value="PROTEIN PHOSPHATASE 1 REGULATORY SUBUNIT 12"/>
    <property type="match status" value="1"/>
</dbReference>
<keyword evidence="2" id="KW-0040">ANK repeat</keyword>
<name>A0A2M4CQD4_ANODA</name>
<feature type="compositionally biased region" description="Basic and acidic residues" evidence="3">
    <location>
        <begin position="464"/>
        <end position="476"/>
    </location>
</feature>
<evidence type="ECO:0000256" key="2">
    <source>
        <dbReference type="PROSITE-ProRule" id="PRU00023"/>
    </source>
</evidence>
<keyword evidence="1" id="KW-0677">Repeat</keyword>
<feature type="region of interest" description="Disordered" evidence="3">
    <location>
        <begin position="791"/>
        <end position="933"/>
    </location>
</feature>
<reference evidence="4" key="1">
    <citation type="submission" date="2018-01" db="EMBL/GenBank/DDBJ databases">
        <title>An insight into the sialome of Amazonian anophelines.</title>
        <authorList>
            <person name="Ribeiro J.M."/>
            <person name="Scarpassa V."/>
            <person name="Calvo E."/>
        </authorList>
    </citation>
    <scope>NUCLEOTIDE SEQUENCE</scope>
</reference>
<evidence type="ECO:0000256" key="1">
    <source>
        <dbReference type="ARBA" id="ARBA00022737"/>
    </source>
</evidence>
<feature type="region of interest" description="Disordered" evidence="3">
    <location>
        <begin position="14"/>
        <end position="34"/>
    </location>
</feature>
<feature type="compositionally biased region" description="Low complexity" evidence="3">
    <location>
        <begin position="924"/>
        <end position="933"/>
    </location>
</feature>
<dbReference type="SMART" id="SM00248">
    <property type="entry name" value="ANK"/>
    <property type="match status" value="4"/>
</dbReference>
<dbReference type="PROSITE" id="PS50297">
    <property type="entry name" value="ANK_REP_REGION"/>
    <property type="match status" value="4"/>
</dbReference>
<feature type="compositionally biased region" description="Gly residues" evidence="3">
    <location>
        <begin position="888"/>
        <end position="898"/>
    </location>
</feature>
<feature type="compositionally biased region" description="Low complexity" evidence="3">
    <location>
        <begin position="899"/>
        <end position="911"/>
    </location>
</feature>
<dbReference type="PROSITE" id="PS50088">
    <property type="entry name" value="ANK_REPEAT"/>
    <property type="match status" value="4"/>
</dbReference>
<dbReference type="VEuPathDB" id="VectorBase:ADAR2_009856"/>
<dbReference type="InterPro" id="IPR002110">
    <property type="entry name" value="Ankyrin_rpt"/>
</dbReference>
<feature type="compositionally biased region" description="Basic and acidic residues" evidence="3">
    <location>
        <begin position="431"/>
        <end position="444"/>
    </location>
</feature>
<dbReference type="SUPFAM" id="SSF48403">
    <property type="entry name" value="Ankyrin repeat"/>
    <property type="match status" value="1"/>
</dbReference>
<feature type="compositionally biased region" description="Low complexity" evidence="3">
    <location>
        <begin position="510"/>
        <end position="582"/>
    </location>
</feature>
<feature type="repeat" description="ANK" evidence="2">
    <location>
        <begin position="249"/>
        <end position="281"/>
    </location>
</feature>
<accession>A0A2M4CQD4</accession>
<feature type="compositionally biased region" description="Polar residues" evidence="3">
    <location>
        <begin position="450"/>
        <end position="462"/>
    </location>
</feature>
<feature type="compositionally biased region" description="Gly residues" evidence="3">
    <location>
        <begin position="707"/>
        <end position="717"/>
    </location>
</feature>
<protein>
    <submittedName>
        <fullName evidence="4">Protein phosphatase 1 regulatory inhibitor subunit 16a</fullName>
    </submittedName>
</protein>
<dbReference type="PANTHER" id="PTHR24179:SF29">
    <property type="entry name" value="LD46604P"/>
    <property type="match status" value="1"/>
</dbReference>
<feature type="repeat" description="ANK" evidence="2">
    <location>
        <begin position="344"/>
        <end position="376"/>
    </location>
</feature>
<feature type="compositionally biased region" description="Basic residues" evidence="3">
    <location>
        <begin position="856"/>
        <end position="873"/>
    </location>
</feature>
<dbReference type="VEuPathDB" id="VectorBase:ADAC008665"/>
<dbReference type="GO" id="GO:0004857">
    <property type="term" value="F:enzyme inhibitor activity"/>
    <property type="evidence" value="ECO:0007669"/>
    <property type="project" value="TreeGrafter"/>
</dbReference>
<feature type="repeat" description="ANK" evidence="2">
    <location>
        <begin position="377"/>
        <end position="409"/>
    </location>
</feature>
<dbReference type="GO" id="GO:0017020">
    <property type="term" value="F:myosin phosphatase regulator activity"/>
    <property type="evidence" value="ECO:0007669"/>
    <property type="project" value="TreeGrafter"/>
</dbReference>
<dbReference type="EMBL" id="GGFL01003297">
    <property type="protein sequence ID" value="MBW67475.1"/>
    <property type="molecule type" value="Transcribed_RNA"/>
</dbReference>
<feature type="compositionally biased region" description="Basic and acidic residues" evidence="3">
    <location>
        <begin position="670"/>
        <end position="681"/>
    </location>
</feature>
<feature type="compositionally biased region" description="Low complexity" evidence="3">
    <location>
        <begin position="733"/>
        <end position="743"/>
    </location>
</feature>
<dbReference type="VEuPathDB" id="VectorBase:ADAC008664"/>